<evidence type="ECO:0000256" key="1">
    <source>
        <dbReference type="ARBA" id="ARBA00010838"/>
    </source>
</evidence>
<dbReference type="GO" id="GO:0008422">
    <property type="term" value="F:beta-glucosidase activity"/>
    <property type="evidence" value="ECO:0007669"/>
    <property type="project" value="TreeGrafter"/>
</dbReference>
<evidence type="ECO:0000256" key="4">
    <source>
        <dbReference type="RuleBase" id="RU003690"/>
    </source>
</evidence>
<dbReference type="PANTHER" id="PTHR10353:SF36">
    <property type="entry name" value="LP05116P"/>
    <property type="match status" value="1"/>
</dbReference>
<evidence type="ECO:0000313" key="5">
    <source>
        <dbReference type="Ensembl" id="ENSSFAP00005039712.1"/>
    </source>
</evidence>
<dbReference type="InterPro" id="IPR001360">
    <property type="entry name" value="Glyco_hydro_1"/>
</dbReference>
<evidence type="ECO:0000256" key="2">
    <source>
        <dbReference type="ARBA" id="ARBA00022801"/>
    </source>
</evidence>
<keyword evidence="3" id="KW-0326">Glycosidase</keyword>
<dbReference type="InterPro" id="IPR033132">
    <property type="entry name" value="GH_1_N_CS"/>
</dbReference>
<accession>A0A672IF23</accession>
<reference evidence="5" key="1">
    <citation type="submission" date="2019-06" db="EMBL/GenBank/DDBJ databases">
        <authorList>
            <consortium name="Wellcome Sanger Institute Data Sharing"/>
        </authorList>
    </citation>
    <scope>NUCLEOTIDE SEQUENCE [LARGE SCALE GENOMIC DNA]</scope>
</reference>
<evidence type="ECO:0000256" key="3">
    <source>
        <dbReference type="ARBA" id="ARBA00023295"/>
    </source>
</evidence>
<keyword evidence="6" id="KW-1185">Reference proteome</keyword>
<dbReference type="Ensembl" id="ENSSFAT00005041185.1">
    <property type="protein sequence ID" value="ENSSFAP00005039712.1"/>
    <property type="gene ID" value="ENSSFAG00005019846.1"/>
</dbReference>
<dbReference type="InterPro" id="IPR017853">
    <property type="entry name" value="GH"/>
</dbReference>
<protein>
    <recommendedName>
        <fullName evidence="7">Lactase</fullName>
    </recommendedName>
</protein>
<keyword evidence="2" id="KW-0378">Hydrolase</keyword>
<dbReference type="GO" id="GO:0005975">
    <property type="term" value="P:carbohydrate metabolic process"/>
    <property type="evidence" value="ECO:0007669"/>
    <property type="project" value="InterPro"/>
</dbReference>
<reference evidence="5" key="2">
    <citation type="submission" date="2025-08" db="UniProtKB">
        <authorList>
            <consortium name="Ensembl"/>
        </authorList>
    </citation>
    <scope>IDENTIFICATION</scope>
</reference>
<dbReference type="Gene3D" id="3.20.20.80">
    <property type="entry name" value="Glycosidases"/>
    <property type="match status" value="2"/>
</dbReference>
<proteinExistence type="inferred from homology"/>
<evidence type="ECO:0000313" key="6">
    <source>
        <dbReference type="Proteomes" id="UP000472267"/>
    </source>
</evidence>
<dbReference type="PROSITE" id="PS00653">
    <property type="entry name" value="GLYCOSYL_HYDROL_F1_2"/>
    <property type="match status" value="1"/>
</dbReference>
<name>A0A672IF23_SALFA</name>
<dbReference type="SUPFAM" id="SSF51445">
    <property type="entry name" value="(Trans)glycosidases"/>
    <property type="match status" value="2"/>
</dbReference>
<sequence length="172" mass="20183">MKYYYGTFPEDFSWGVSTSAYQIEGGWNVDGKGPSVWDTFANAQGSGIPEDATGNVACDSYNRFKEDVYMLRGLRVNSYRFSISWSRIFPNGRRSSLNQKGVDYYNNLINRYVATSLMDSFEWTRGYQQWFGLHYVDFKNPNLPRTPKRSTDWICIFDIFWSVSHLNRHLLW</sequence>
<dbReference type="PANTHER" id="PTHR10353">
    <property type="entry name" value="GLYCOSYL HYDROLASE"/>
    <property type="match status" value="1"/>
</dbReference>
<evidence type="ECO:0008006" key="7">
    <source>
        <dbReference type="Google" id="ProtNLM"/>
    </source>
</evidence>
<dbReference type="Pfam" id="PF00232">
    <property type="entry name" value="Glyco_hydro_1"/>
    <property type="match status" value="2"/>
</dbReference>
<dbReference type="AlphaFoldDB" id="A0A672IF23"/>
<reference evidence="5" key="3">
    <citation type="submission" date="2025-09" db="UniProtKB">
        <authorList>
            <consortium name="Ensembl"/>
        </authorList>
    </citation>
    <scope>IDENTIFICATION</scope>
</reference>
<dbReference type="Proteomes" id="UP000472267">
    <property type="component" value="Chromosome 16"/>
</dbReference>
<organism evidence="5 6">
    <name type="scientific">Salarias fasciatus</name>
    <name type="common">Jewelled blenny</name>
    <name type="synonym">Blennius fasciatus</name>
    <dbReference type="NCBI Taxonomy" id="181472"/>
    <lineage>
        <taxon>Eukaryota</taxon>
        <taxon>Metazoa</taxon>
        <taxon>Chordata</taxon>
        <taxon>Craniata</taxon>
        <taxon>Vertebrata</taxon>
        <taxon>Euteleostomi</taxon>
        <taxon>Actinopterygii</taxon>
        <taxon>Neopterygii</taxon>
        <taxon>Teleostei</taxon>
        <taxon>Neoteleostei</taxon>
        <taxon>Acanthomorphata</taxon>
        <taxon>Ovalentaria</taxon>
        <taxon>Blenniimorphae</taxon>
        <taxon>Blenniiformes</taxon>
        <taxon>Blennioidei</taxon>
        <taxon>Blenniidae</taxon>
        <taxon>Salariinae</taxon>
        <taxon>Salarias</taxon>
    </lineage>
</organism>
<comment type="similarity">
    <text evidence="1 4">Belongs to the glycosyl hydrolase 1 family.</text>
</comment>